<dbReference type="Gene3D" id="2.40.170.20">
    <property type="entry name" value="TonB-dependent receptor, beta-barrel domain"/>
    <property type="match status" value="1"/>
</dbReference>
<reference evidence="17 18" key="1">
    <citation type="journal article" date="2021" name="Int. J. Syst. Evol. Microbiol.">
        <title>Steroidobacter gossypii sp. nov., isolated from soil of cotton cropping field.</title>
        <authorList>
            <person name="Huang R."/>
            <person name="Yang S."/>
            <person name="Zhen C."/>
            <person name="Liu W."/>
        </authorList>
    </citation>
    <scope>NUCLEOTIDE SEQUENCE [LARGE SCALE GENOMIC DNA]</scope>
    <source>
        <strain evidence="17 18">S1-65</strain>
    </source>
</reference>
<keyword evidence="7 13" id="KW-0798">TonB box</keyword>
<evidence type="ECO:0000256" key="6">
    <source>
        <dbReference type="ARBA" id="ARBA00022729"/>
    </source>
</evidence>
<dbReference type="PROSITE" id="PS01156">
    <property type="entry name" value="TONB_DEPENDENT_REC_2"/>
    <property type="match status" value="1"/>
</dbReference>
<proteinExistence type="inferred from homology"/>
<evidence type="ECO:0000256" key="3">
    <source>
        <dbReference type="ARBA" id="ARBA00022448"/>
    </source>
</evidence>
<dbReference type="InterPro" id="IPR012910">
    <property type="entry name" value="Plug_dom"/>
</dbReference>
<keyword evidence="3 11" id="KW-0813">Transport</keyword>
<keyword evidence="5 11" id="KW-0812">Transmembrane</keyword>
<dbReference type="InterPro" id="IPR037066">
    <property type="entry name" value="Plug_dom_sf"/>
</dbReference>
<feature type="short sequence motif" description="TonB C-terminal box" evidence="12">
    <location>
        <begin position="641"/>
        <end position="658"/>
    </location>
</feature>
<protein>
    <submittedName>
        <fullName evidence="17">TonB-dependent receptor plug domain-containing protein</fullName>
    </submittedName>
</protein>
<evidence type="ECO:0000256" key="12">
    <source>
        <dbReference type="PROSITE-ProRule" id="PRU10144"/>
    </source>
</evidence>
<dbReference type="Pfam" id="PF07715">
    <property type="entry name" value="Plug"/>
    <property type="match status" value="1"/>
</dbReference>
<comment type="caution">
    <text evidence="17">The sequence shown here is derived from an EMBL/GenBank/DDBJ whole genome shotgun (WGS) entry which is preliminary data.</text>
</comment>
<comment type="similarity">
    <text evidence="2">Belongs to the TonB-dependent receptor family. Hemoglobin/haptoglobin binding protein subfamily.</text>
</comment>
<evidence type="ECO:0000256" key="4">
    <source>
        <dbReference type="ARBA" id="ARBA00022452"/>
    </source>
</evidence>
<evidence type="ECO:0000256" key="14">
    <source>
        <dbReference type="SAM" id="SignalP"/>
    </source>
</evidence>
<keyword evidence="8 11" id="KW-0472">Membrane</keyword>
<evidence type="ECO:0000259" key="16">
    <source>
        <dbReference type="Pfam" id="PF07715"/>
    </source>
</evidence>
<evidence type="ECO:0000256" key="8">
    <source>
        <dbReference type="ARBA" id="ARBA00023136"/>
    </source>
</evidence>
<evidence type="ECO:0000256" key="13">
    <source>
        <dbReference type="RuleBase" id="RU003357"/>
    </source>
</evidence>
<feature type="domain" description="TonB-dependent receptor plug" evidence="16">
    <location>
        <begin position="51"/>
        <end position="152"/>
    </location>
</feature>
<evidence type="ECO:0000256" key="9">
    <source>
        <dbReference type="ARBA" id="ARBA00023170"/>
    </source>
</evidence>
<gene>
    <name evidence="17" type="ORF">JM946_26330</name>
</gene>
<accession>A0ABS1X4V4</accession>
<evidence type="ECO:0000256" key="2">
    <source>
        <dbReference type="ARBA" id="ARBA00008143"/>
    </source>
</evidence>
<keyword evidence="18" id="KW-1185">Reference proteome</keyword>
<sequence length="658" mass="72380">MLSYRPLVAASLLSLTACALAEEADPLEEILVTARSIEDTLPVELARYGHDVEYVSADRIRAAGYVDASTALQFEVPGLFVSPGSGPFDYVDVSLQGSRPGDVLWLVDGVRISNRIFNETSPDTLPASMIERIEVLKGGESLFYGTQGVAGAINIVTRGFSEQAGGSLAVNYDSNDGYQIGGYARGSIGRHKFVVYSSKNQGDGYRQYDRFQPSTTDRERGYDVTNVGLKYGLDFNDSLRLDLLYHHTDARLDNNQPIKTKRSYNDRDEDIVSVKLAYDASEHVQLVVKAYLHDWDTTYANIQNRPLTGEEVVVYAPGTYWGFHDYGGSALMKVRPGGLLDYHVGYDYQNYKARDDVFPIAGETETVHAVFGEVRTAQHAFDNVSVAAGARYNRGSGGKHATVWNVSGRYTFSRALYLEGVVATAFLLPSAEQLYYIGEDDYAGNPDLEPEQSQNLNLSVGGSIASDEGPIAWQLTGFARDVDNLIDIGAPTEAFPNGRYENLPGVTEVRGLEASLSAPVTGSLRTSFSYTYSESRPERSDLQISRVPVSYAKGSLHFTPSQLPLDASATVNWVGDVYQPLRTLGRRNYGNYVTLNLAARCFVGSAHRHQVGVNLQNVFDEEYATRLVEAQLDDGSGAFLARRLGVPRTYGITYTYEF</sequence>
<keyword evidence="10 11" id="KW-0998">Cell outer membrane</keyword>
<evidence type="ECO:0000256" key="7">
    <source>
        <dbReference type="ARBA" id="ARBA00023077"/>
    </source>
</evidence>
<dbReference type="PANTHER" id="PTHR30069:SF29">
    <property type="entry name" value="HEMOGLOBIN AND HEMOGLOBIN-HAPTOGLOBIN-BINDING PROTEIN 1-RELATED"/>
    <property type="match status" value="1"/>
</dbReference>
<feature type="domain" description="TonB-dependent receptor-like beta-barrel" evidence="15">
    <location>
        <begin position="174"/>
        <end position="617"/>
    </location>
</feature>
<keyword evidence="6 14" id="KW-0732">Signal</keyword>
<dbReference type="EMBL" id="JAEVLS010000008">
    <property type="protein sequence ID" value="MBM0108263.1"/>
    <property type="molecule type" value="Genomic_DNA"/>
</dbReference>
<dbReference type="InterPro" id="IPR036942">
    <property type="entry name" value="Beta-barrel_TonB_sf"/>
</dbReference>
<dbReference type="PROSITE" id="PS52016">
    <property type="entry name" value="TONB_DEPENDENT_REC_3"/>
    <property type="match status" value="1"/>
</dbReference>
<evidence type="ECO:0000313" key="18">
    <source>
        <dbReference type="Proteomes" id="UP000661077"/>
    </source>
</evidence>
<evidence type="ECO:0000256" key="10">
    <source>
        <dbReference type="ARBA" id="ARBA00023237"/>
    </source>
</evidence>
<keyword evidence="4 11" id="KW-1134">Transmembrane beta strand</keyword>
<organism evidence="17 18">
    <name type="scientific">Steroidobacter gossypii</name>
    <dbReference type="NCBI Taxonomy" id="2805490"/>
    <lineage>
        <taxon>Bacteria</taxon>
        <taxon>Pseudomonadati</taxon>
        <taxon>Pseudomonadota</taxon>
        <taxon>Gammaproteobacteria</taxon>
        <taxon>Steroidobacterales</taxon>
        <taxon>Steroidobacteraceae</taxon>
        <taxon>Steroidobacter</taxon>
    </lineage>
</organism>
<name>A0ABS1X4V4_9GAMM</name>
<dbReference type="Proteomes" id="UP000661077">
    <property type="component" value="Unassembled WGS sequence"/>
</dbReference>
<keyword evidence="9 17" id="KW-0675">Receptor</keyword>
<evidence type="ECO:0000256" key="11">
    <source>
        <dbReference type="PROSITE-ProRule" id="PRU01360"/>
    </source>
</evidence>
<evidence type="ECO:0000259" key="15">
    <source>
        <dbReference type="Pfam" id="PF00593"/>
    </source>
</evidence>
<dbReference type="PANTHER" id="PTHR30069">
    <property type="entry name" value="TONB-DEPENDENT OUTER MEMBRANE RECEPTOR"/>
    <property type="match status" value="1"/>
</dbReference>
<dbReference type="SUPFAM" id="SSF56935">
    <property type="entry name" value="Porins"/>
    <property type="match status" value="1"/>
</dbReference>
<dbReference type="InterPro" id="IPR000531">
    <property type="entry name" value="Beta-barrel_TonB"/>
</dbReference>
<dbReference type="Gene3D" id="2.170.130.10">
    <property type="entry name" value="TonB-dependent receptor, plug domain"/>
    <property type="match status" value="1"/>
</dbReference>
<dbReference type="InterPro" id="IPR039426">
    <property type="entry name" value="TonB-dep_rcpt-like"/>
</dbReference>
<feature type="chain" id="PRO_5047171643" evidence="14">
    <location>
        <begin position="22"/>
        <end position="658"/>
    </location>
</feature>
<feature type="signal peptide" evidence="14">
    <location>
        <begin position="1"/>
        <end position="21"/>
    </location>
</feature>
<comment type="subcellular location">
    <subcellularLocation>
        <location evidence="1 11">Cell outer membrane</location>
        <topology evidence="1 11">Multi-pass membrane protein</topology>
    </subcellularLocation>
</comment>
<evidence type="ECO:0000256" key="1">
    <source>
        <dbReference type="ARBA" id="ARBA00004571"/>
    </source>
</evidence>
<evidence type="ECO:0000313" key="17">
    <source>
        <dbReference type="EMBL" id="MBM0108263.1"/>
    </source>
</evidence>
<dbReference type="Pfam" id="PF00593">
    <property type="entry name" value="TonB_dep_Rec_b-barrel"/>
    <property type="match status" value="1"/>
</dbReference>
<evidence type="ECO:0000256" key="5">
    <source>
        <dbReference type="ARBA" id="ARBA00022692"/>
    </source>
</evidence>
<dbReference type="PROSITE" id="PS51257">
    <property type="entry name" value="PROKAR_LIPOPROTEIN"/>
    <property type="match status" value="1"/>
</dbReference>
<dbReference type="RefSeq" id="WP_203170411.1">
    <property type="nucleotide sequence ID" value="NZ_JAEVLS010000008.1"/>
</dbReference>
<dbReference type="InterPro" id="IPR010917">
    <property type="entry name" value="TonB_rcpt_CS"/>
</dbReference>